<proteinExistence type="predicted"/>
<evidence type="ECO:0000313" key="2">
    <source>
        <dbReference type="EMBL" id="MYM65495.1"/>
    </source>
</evidence>
<protein>
    <recommendedName>
        <fullName evidence="4">PEP-CTERM sorting domain-containing protein</fullName>
    </recommendedName>
</protein>
<sequence>MKHLKFLPFLIAAASYMPRAHAAEAVPVAEPSGLSVLLVLLGLLALSLGGGARATTIKPEQH</sequence>
<dbReference type="RefSeq" id="WP_161012105.1">
    <property type="nucleotide sequence ID" value="NZ_WWCK01000001.1"/>
</dbReference>
<reference evidence="2 3" key="1">
    <citation type="submission" date="2019-12" db="EMBL/GenBank/DDBJ databases">
        <title>Novel species isolated from a subtropical stream in China.</title>
        <authorList>
            <person name="Lu H."/>
        </authorList>
    </citation>
    <scope>NUCLEOTIDE SEQUENCE [LARGE SCALE GENOMIC DNA]</scope>
    <source>
        <strain evidence="2 3">FT55W</strain>
    </source>
</reference>
<feature type="chain" id="PRO_5030727431" description="PEP-CTERM sorting domain-containing protein" evidence="1">
    <location>
        <begin position="23"/>
        <end position="62"/>
    </location>
</feature>
<dbReference type="EMBL" id="WWCK01000001">
    <property type="protein sequence ID" value="MYM65495.1"/>
    <property type="molecule type" value="Genomic_DNA"/>
</dbReference>
<organism evidence="2 3">
    <name type="scientific">Duganella rivi</name>
    <dbReference type="NCBI Taxonomy" id="2666083"/>
    <lineage>
        <taxon>Bacteria</taxon>
        <taxon>Pseudomonadati</taxon>
        <taxon>Pseudomonadota</taxon>
        <taxon>Betaproteobacteria</taxon>
        <taxon>Burkholderiales</taxon>
        <taxon>Oxalobacteraceae</taxon>
        <taxon>Telluria group</taxon>
        <taxon>Duganella</taxon>
    </lineage>
</organism>
<comment type="caution">
    <text evidence="2">The sequence shown here is derived from an EMBL/GenBank/DDBJ whole genome shotgun (WGS) entry which is preliminary data.</text>
</comment>
<feature type="signal peptide" evidence="1">
    <location>
        <begin position="1"/>
        <end position="22"/>
    </location>
</feature>
<dbReference type="AlphaFoldDB" id="A0A7X4GLY8"/>
<gene>
    <name evidence="2" type="ORF">GTP45_01435</name>
</gene>
<evidence type="ECO:0000313" key="3">
    <source>
        <dbReference type="Proteomes" id="UP000450012"/>
    </source>
</evidence>
<accession>A0A7X4GLY8</accession>
<evidence type="ECO:0008006" key="4">
    <source>
        <dbReference type="Google" id="ProtNLM"/>
    </source>
</evidence>
<evidence type="ECO:0000256" key="1">
    <source>
        <dbReference type="SAM" id="SignalP"/>
    </source>
</evidence>
<keyword evidence="3" id="KW-1185">Reference proteome</keyword>
<name>A0A7X4GLY8_9BURK</name>
<dbReference type="Proteomes" id="UP000450012">
    <property type="component" value="Unassembled WGS sequence"/>
</dbReference>
<keyword evidence="1" id="KW-0732">Signal</keyword>